<dbReference type="EMBL" id="JBHFEH010000001">
    <property type="protein sequence ID" value="KAL2059692.1"/>
    <property type="molecule type" value="Genomic_DNA"/>
</dbReference>
<evidence type="ECO:0000313" key="4">
    <source>
        <dbReference type="EMBL" id="KAL2059692.1"/>
    </source>
</evidence>
<accession>A0ABR4BPE8</accession>
<keyword evidence="5" id="KW-1185">Reference proteome</keyword>
<feature type="compositionally biased region" description="Pro residues" evidence="3">
    <location>
        <begin position="553"/>
        <end position="563"/>
    </location>
</feature>
<organism evidence="4 5">
    <name type="scientific">Lepraria finkii</name>
    <dbReference type="NCBI Taxonomy" id="1340010"/>
    <lineage>
        <taxon>Eukaryota</taxon>
        <taxon>Fungi</taxon>
        <taxon>Dikarya</taxon>
        <taxon>Ascomycota</taxon>
        <taxon>Pezizomycotina</taxon>
        <taxon>Lecanoromycetes</taxon>
        <taxon>OSLEUM clade</taxon>
        <taxon>Lecanoromycetidae</taxon>
        <taxon>Lecanorales</taxon>
        <taxon>Lecanorineae</taxon>
        <taxon>Stereocaulaceae</taxon>
        <taxon>Lepraria</taxon>
    </lineage>
</organism>
<dbReference type="PANTHER" id="PTHR12610">
    <property type="entry name" value="SINGLE STRANDED DNA BINDING PROTEIN"/>
    <property type="match status" value="1"/>
</dbReference>
<evidence type="ECO:0000256" key="1">
    <source>
        <dbReference type="ARBA" id="ARBA00004123"/>
    </source>
</evidence>
<feature type="region of interest" description="Disordered" evidence="3">
    <location>
        <begin position="213"/>
        <end position="267"/>
    </location>
</feature>
<feature type="compositionally biased region" description="Low complexity" evidence="3">
    <location>
        <begin position="438"/>
        <end position="447"/>
    </location>
</feature>
<proteinExistence type="predicted"/>
<feature type="compositionally biased region" description="Low complexity" evidence="3">
    <location>
        <begin position="508"/>
        <end position="529"/>
    </location>
</feature>
<feature type="compositionally biased region" description="Polar residues" evidence="3">
    <location>
        <begin position="216"/>
        <end position="226"/>
    </location>
</feature>
<feature type="region of interest" description="Disordered" evidence="3">
    <location>
        <begin position="688"/>
        <end position="713"/>
    </location>
</feature>
<feature type="compositionally biased region" description="Low complexity" evidence="3">
    <location>
        <begin position="227"/>
        <end position="238"/>
    </location>
</feature>
<comment type="subcellular location">
    <subcellularLocation>
        <location evidence="1">Nucleus</location>
    </subcellularLocation>
</comment>
<evidence type="ECO:0008006" key="6">
    <source>
        <dbReference type="Google" id="ProtNLM"/>
    </source>
</evidence>
<evidence type="ECO:0000313" key="5">
    <source>
        <dbReference type="Proteomes" id="UP001590951"/>
    </source>
</evidence>
<evidence type="ECO:0000256" key="2">
    <source>
        <dbReference type="ARBA" id="ARBA00023242"/>
    </source>
</evidence>
<name>A0ABR4BPE8_9LECA</name>
<dbReference type="PANTHER" id="PTHR12610:SF12">
    <property type="entry name" value="SEQUENCE-SPECIFIC SINGLE-STRANDED DNA-BINDING PROTEIN, ISOFORM D"/>
    <property type="match status" value="1"/>
</dbReference>
<evidence type="ECO:0000256" key="3">
    <source>
        <dbReference type="SAM" id="MobiDB-lite"/>
    </source>
</evidence>
<sequence length="713" mass="76875">MNQMSITGNMAGFPGHPGLGNIPMPNNLPNGAVGRIGDDHIEEANYEAKLNSLIYGYFFNRGQYDVARSLKESGASFDPPIVHSDNEMNGADNMQTDSKDGINDIKPPVDLPDVKGLLNDGQGGPFLLSWFAMFWDVYFAQRKDRRATANASMYVNHTQQQIRMRQDQQHQMLQRMPMGPNGVGMGDYGAMMRFPNGMHNDNLQRRALQNRGGLQPTPQQLAQMRSQHQLIQAQNQQQMRRDPSEMDMNGQRPRTPSGSEHAPSPSKRIRMDAVPFNGQQMMPNGRAPPPGMTGQIMGGPAATQANNLLMESGINPGLDVGTLGPDFYNGNNPAAMQLRGAPQPNVPNGGAGGNHALQDYQMQLMLLEQQNKKRLLMARQEQDTIGGRPDGMPAMPGGPGFPPGMSRSGSRGGPSPGPGDQKRGTPKMNQVGPPGSPMPDGSMRGSPAAMNFNGTHADMYSQMNGNAIRPPSSNPTFINGQYNAQQMEQIARTHQQAAQGGRMPNGWPQGPQGQVPMVQQPQSQQPAQMGTSQQRNDMPPPQGVPNTTANGRPPSPPAPPTPQPTAKANPKGAKKDTKDRKKPQKKNSTASVAPTPTSEADNAPPTPTPATPVTPQHAASFAPKNEGQGQQNVMQGINAPEPLAQQQPDANPVPFNMPEDYSMSFNTQLENPDLLENFDFEQFLQGTNGEEFNFDPSAFDTGDGIEAGISGGT</sequence>
<gene>
    <name evidence="4" type="ORF">ABVK25_000985</name>
</gene>
<feature type="compositionally biased region" description="Polar residues" evidence="3">
    <location>
        <begin position="587"/>
        <end position="600"/>
    </location>
</feature>
<feature type="region of interest" description="Disordered" evidence="3">
    <location>
        <begin position="384"/>
        <end position="664"/>
    </location>
</feature>
<protein>
    <recommendedName>
        <fullName evidence="6">LisH domain-containing protein</fullName>
    </recommendedName>
</protein>
<feature type="compositionally biased region" description="Polar residues" evidence="3">
    <location>
        <begin position="474"/>
        <end position="498"/>
    </location>
</feature>
<dbReference type="Proteomes" id="UP001590951">
    <property type="component" value="Unassembled WGS sequence"/>
</dbReference>
<reference evidence="4 5" key="1">
    <citation type="submission" date="2024-09" db="EMBL/GenBank/DDBJ databases">
        <title>Rethinking Asexuality: The Enigmatic Case of Functional Sexual Genes in Lepraria (Stereocaulaceae).</title>
        <authorList>
            <person name="Doellman M."/>
            <person name="Sun Y."/>
            <person name="Barcenas-Pena A."/>
            <person name="Lumbsch H.T."/>
            <person name="Grewe F."/>
        </authorList>
    </citation>
    <scope>NUCLEOTIDE SEQUENCE [LARGE SCALE GENOMIC DNA]</scope>
    <source>
        <strain evidence="4 5">Grewe 0041</strain>
    </source>
</reference>
<comment type="caution">
    <text evidence="4">The sequence shown here is derived from an EMBL/GenBank/DDBJ whole genome shotgun (WGS) entry which is preliminary data.</text>
</comment>
<keyword evidence="2" id="KW-0539">Nucleus</keyword>
<feature type="compositionally biased region" description="Low complexity" evidence="3">
    <location>
        <begin position="386"/>
        <end position="395"/>
    </location>
</feature>